<feature type="compositionally biased region" description="Basic and acidic residues" evidence="5">
    <location>
        <begin position="130"/>
        <end position="140"/>
    </location>
</feature>
<dbReference type="GO" id="GO:0016602">
    <property type="term" value="C:CCAAT-binding factor complex"/>
    <property type="evidence" value="ECO:0007669"/>
    <property type="project" value="InterPro"/>
</dbReference>
<keyword evidence="4" id="KW-0804">Transcription</keyword>
<feature type="region of interest" description="Disordered" evidence="5">
    <location>
        <begin position="1"/>
        <end position="24"/>
    </location>
</feature>
<dbReference type="PRINTS" id="PR00615">
    <property type="entry name" value="CCAATSUBUNTA"/>
</dbReference>
<feature type="compositionally biased region" description="Basic and acidic residues" evidence="5">
    <location>
        <begin position="1"/>
        <end position="10"/>
    </location>
</feature>
<evidence type="ECO:0000259" key="6">
    <source>
        <dbReference type="Pfam" id="PF00808"/>
    </source>
</evidence>
<reference evidence="7 8" key="1">
    <citation type="journal article" date="2018" name="Mol. Biol. Evol.">
        <title>Broad Genomic Sampling Reveals a Smut Pathogenic Ancestry of the Fungal Clade Ustilaginomycotina.</title>
        <authorList>
            <person name="Kijpornyongpan T."/>
            <person name="Mondo S.J."/>
            <person name="Barry K."/>
            <person name="Sandor L."/>
            <person name="Lee J."/>
            <person name="Lipzen A."/>
            <person name="Pangilinan J."/>
            <person name="LaButti K."/>
            <person name="Hainaut M."/>
            <person name="Henrissat B."/>
            <person name="Grigoriev I.V."/>
            <person name="Spatafora J.W."/>
            <person name="Aime M.C."/>
        </authorList>
    </citation>
    <scope>NUCLEOTIDE SEQUENCE [LARGE SCALE GENOMIC DNA]</scope>
    <source>
        <strain evidence="7 8">MCA 4718</strain>
    </source>
</reference>
<keyword evidence="3" id="KW-0238">DNA-binding</keyword>
<dbReference type="EMBL" id="KZ819323">
    <property type="protein sequence ID" value="PWN22331.1"/>
    <property type="molecule type" value="Genomic_DNA"/>
</dbReference>
<dbReference type="InterPro" id="IPR027113">
    <property type="entry name" value="Transc_fact_NFYB/HAP3"/>
</dbReference>
<dbReference type="AlphaFoldDB" id="A0A316UD42"/>
<dbReference type="PANTHER" id="PTHR11064:SF9">
    <property type="entry name" value="NUCLEAR TRANSCRIPTION FACTOR Y SUBUNIT BETA"/>
    <property type="match status" value="1"/>
</dbReference>
<dbReference type="Pfam" id="PF00808">
    <property type="entry name" value="CBFD_NFYB_HMF"/>
    <property type="match status" value="1"/>
</dbReference>
<dbReference type="STRING" id="1684307.A0A316UD42"/>
<dbReference type="Gene3D" id="1.10.20.10">
    <property type="entry name" value="Histone, subunit A"/>
    <property type="match status" value="1"/>
</dbReference>
<accession>A0A316UD42</accession>
<dbReference type="GO" id="GO:0046982">
    <property type="term" value="F:protein heterodimerization activity"/>
    <property type="evidence" value="ECO:0007669"/>
    <property type="project" value="InterPro"/>
</dbReference>
<gene>
    <name evidence="7" type="ORF">BCV69DRAFT_140788</name>
</gene>
<evidence type="ECO:0000256" key="2">
    <source>
        <dbReference type="ARBA" id="ARBA00023015"/>
    </source>
</evidence>
<evidence type="ECO:0000256" key="4">
    <source>
        <dbReference type="ARBA" id="ARBA00023163"/>
    </source>
</evidence>
<dbReference type="GO" id="GO:0001228">
    <property type="term" value="F:DNA-binding transcription activator activity, RNA polymerase II-specific"/>
    <property type="evidence" value="ECO:0007669"/>
    <property type="project" value="InterPro"/>
</dbReference>
<sequence length="148" mass="16255">MSTSALEEKPFVTMASSTSTPSTQLPLSNISRLMKASLPASSPSLKLSSPTKTMMQDIVSEFILFVTAEAQERAEAQRRSTLNGDDVLYALEVLGFRDYERVGKVWLSRYRIATQQNDHAASSRASGKRSRSDEGDDTSKTSKASRKS</sequence>
<dbReference type="PANTHER" id="PTHR11064">
    <property type="entry name" value="CCAAT-BINDING TRANSCRIPTION FACTOR-RELATED"/>
    <property type="match status" value="1"/>
</dbReference>
<dbReference type="RefSeq" id="XP_025349491.1">
    <property type="nucleotide sequence ID" value="XM_025489281.1"/>
</dbReference>
<protein>
    <submittedName>
        <fullName evidence="7">Histone-fold-containing protein</fullName>
    </submittedName>
</protein>
<dbReference type="GO" id="GO:0000978">
    <property type="term" value="F:RNA polymerase II cis-regulatory region sequence-specific DNA binding"/>
    <property type="evidence" value="ECO:0007669"/>
    <property type="project" value="TreeGrafter"/>
</dbReference>
<dbReference type="InterPro" id="IPR009072">
    <property type="entry name" value="Histone-fold"/>
</dbReference>
<organism evidence="7 8">
    <name type="scientific">Pseudomicrostroma glucosiphilum</name>
    <dbReference type="NCBI Taxonomy" id="1684307"/>
    <lineage>
        <taxon>Eukaryota</taxon>
        <taxon>Fungi</taxon>
        <taxon>Dikarya</taxon>
        <taxon>Basidiomycota</taxon>
        <taxon>Ustilaginomycotina</taxon>
        <taxon>Exobasidiomycetes</taxon>
        <taxon>Microstromatales</taxon>
        <taxon>Microstromatales incertae sedis</taxon>
        <taxon>Pseudomicrostroma</taxon>
    </lineage>
</organism>
<dbReference type="Proteomes" id="UP000245942">
    <property type="component" value="Unassembled WGS sequence"/>
</dbReference>
<dbReference type="OrthoDB" id="386949at2759"/>
<comment type="similarity">
    <text evidence="1">Belongs to the NFYB/HAP3 subunit family.</text>
</comment>
<evidence type="ECO:0000256" key="3">
    <source>
        <dbReference type="ARBA" id="ARBA00023125"/>
    </source>
</evidence>
<dbReference type="InterPro" id="IPR003958">
    <property type="entry name" value="CBFA_NFYB_domain"/>
</dbReference>
<keyword evidence="2" id="KW-0805">Transcription regulation</keyword>
<evidence type="ECO:0000313" key="8">
    <source>
        <dbReference type="Proteomes" id="UP000245942"/>
    </source>
</evidence>
<feature type="region of interest" description="Disordered" evidence="5">
    <location>
        <begin position="115"/>
        <end position="148"/>
    </location>
</feature>
<dbReference type="GeneID" id="37011015"/>
<dbReference type="SUPFAM" id="SSF47113">
    <property type="entry name" value="Histone-fold"/>
    <property type="match status" value="1"/>
</dbReference>
<keyword evidence="8" id="KW-1185">Reference proteome</keyword>
<evidence type="ECO:0000256" key="1">
    <source>
        <dbReference type="ARBA" id="ARBA00009053"/>
    </source>
</evidence>
<dbReference type="CDD" id="cd22907">
    <property type="entry name" value="HFD_NFYB"/>
    <property type="match status" value="1"/>
</dbReference>
<name>A0A316UD42_9BASI</name>
<evidence type="ECO:0000256" key="5">
    <source>
        <dbReference type="SAM" id="MobiDB-lite"/>
    </source>
</evidence>
<proteinExistence type="inferred from homology"/>
<feature type="domain" description="Transcription factor CBF/NF-Y/archaeal histone" evidence="6">
    <location>
        <begin position="24"/>
        <end position="91"/>
    </location>
</feature>
<evidence type="ECO:0000313" key="7">
    <source>
        <dbReference type="EMBL" id="PWN22331.1"/>
    </source>
</evidence>